<dbReference type="PROSITE" id="PS51736">
    <property type="entry name" value="RECOMBINASES_3"/>
    <property type="match status" value="1"/>
</dbReference>
<dbReference type="InterPro" id="IPR006120">
    <property type="entry name" value="Resolvase_HTH_dom"/>
</dbReference>
<dbReference type="InterPro" id="IPR036162">
    <property type="entry name" value="Resolvase-like_N_sf"/>
</dbReference>
<dbReference type="SMART" id="SM00857">
    <property type="entry name" value="Resolvase"/>
    <property type="match status" value="1"/>
</dbReference>
<sequence>MKLYYGRISTTDGQTSATQYEDAKQHGVDRKHVHIDEGVSGYHVAPSDRAEWKRVEDKLSNGGVLYVRWLDRISRRYDELHATMQRLMAMGVRVECTLNGMVFDGAATDAIAKATRDAVLAFMAAQGEADYLNRREMQRRGIEQAKRTSPEKYVGRARAADAESVVAWRREHGASIAATAEEFGISPATVKRYCAQQASA</sequence>
<evidence type="ECO:0000259" key="1">
    <source>
        <dbReference type="PROSITE" id="PS51736"/>
    </source>
</evidence>
<dbReference type="eggNOG" id="COG1961">
    <property type="taxonomic scope" value="Bacteria"/>
</dbReference>
<dbReference type="CDD" id="cd03768">
    <property type="entry name" value="SR_ResInv"/>
    <property type="match status" value="1"/>
</dbReference>
<dbReference type="GO" id="GO:0000150">
    <property type="term" value="F:DNA strand exchange activity"/>
    <property type="evidence" value="ECO:0007669"/>
    <property type="project" value="InterPro"/>
</dbReference>
<dbReference type="SUPFAM" id="SSF53041">
    <property type="entry name" value="Resolvase-like"/>
    <property type="match status" value="1"/>
</dbReference>
<dbReference type="OrthoDB" id="8585334at2"/>
<dbReference type="InterPro" id="IPR006119">
    <property type="entry name" value="Resolv_N"/>
</dbReference>
<dbReference type="AlphaFoldDB" id="Q46W10"/>
<dbReference type="Pfam" id="PF02796">
    <property type="entry name" value="HTH_7"/>
    <property type="match status" value="1"/>
</dbReference>
<gene>
    <name evidence="2" type="ordered locus">Reut_A3315</name>
</gene>
<name>Q46W10_CUPPJ</name>
<dbReference type="KEGG" id="reu:Reut_A3315"/>
<proteinExistence type="predicted"/>
<dbReference type="Pfam" id="PF00239">
    <property type="entry name" value="Resolvase"/>
    <property type="match status" value="1"/>
</dbReference>
<protein>
    <submittedName>
        <fullName evidence="2">Resolvase, N-terminal:Resolvase helix-turn-helix region</fullName>
    </submittedName>
</protein>
<dbReference type="Gene3D" id="3.40.50.1390">
    <property type="entry name" value="Resolvase, N-terminal catalytic domain"/>
    <property type="match status" value="1"/>
</dbReference>
<dbReference type="EMBL" id="CP000090">
    <property type="protein sequence ID" value="AAZ62674.1"/>
    <property type="molecule type" value="Genomic_DNA"/>
</dbReference>
<dbReference type="STRING" id="264198.Reut_A3315"/>
<evidence type="ECO:0000313" key="2">
    <source>
        <dbReference type="EMBL" id="AAZ62674.1"/>
    </source>
</evidence>
<accession>Q46W10</accession>
<dbReference type="GO" id="GO:0003677">
    <property type="term" value="F:DNA binding"/>
    <property type="evidence" value="ECO:0007669"/>
    <property type="project" value="InterPro"/>
</dbReference>
<reference evidence="2" key="1">
    <citation type="submission" date="2005-08" db="EMBL/GenBank/DDBJ databases">
        <title>Complete sequence of Chromosome1 of Ralstonia eutropha JMP134.</title>
        <authorList>
            <person name="Copeland A."/>
            <person name="Lucas S."/>
            <person name="Lapidus A."/>
            <person name="Barry K."/>
            <person name="Detter J.C."/>
            <person name="Glavina T."/>
            <person name="Hammon N."/>
            <person name="Israni S."/>
            <person name="Pitluck S."/>
            <person name="Goltsman E."/>
            <person name="Martinez M."/>
            <person name="Schmutz J."/>
            <person name="Larimer F."/>
            <person name="Land M."/>
            <person name="Lykidis A."/>
            <person name="Richardson P."/>
        </authorList>
    </citation>
    <scope>NUCLEOTIDE SEQUENCE</scope>
    <source>
        <strain evidence="2">JMP134</strain>
    </source>
</reference>
<organism evidence="2">
    <name type="scientific">Cupriavidus pinatubonensis (strain JMP 134 / LMG 1197)</name>
    <name type="common">Cupriavidus necator (strain JMP 134)</name>
    <dbReference type="NCBI Taxonomy" id="264198"/>
    <lineage>
        <taxon>Bacteria</taxon>
        <taxon>Pseudomonadati</taxon>
        <taxon>Pseudomonadota</taxon>
        <taxon>Betaproteobacteria</taxon>
        <taxon>Burkholderiales</taxon>
        <taxon>Burkholderiaceae</taxon>
        <taxon>Cupriavidus</taxon>
    </lineage>
</organism>
<dbReference type="HOGENOM" id="CLU_010686_4_0_4"/>
<feature type="domain" description="Resolvase/invertase-type recombinase catalytic" evidence="1">
    <location>
        <begin position="1"/>
        <end position="149"/>
    </location>
</feature>